<feature type="domain" description="WD repeat-containing protein 75 second beta-propeller" evidence="9">
    <location>
        <begin position="354"/>
        <end position="500"/>
    </location>
</feature>
<comment type="caution">
    <text evidence="10">The sequence shown here is derived from an EMBL/GenBank/DDBJ whole genome shotgun (WGS) entry which is preliminary data.</text>
</comment>
<dbReference type="EMBL" id="CAJOBZ010000051">
    <property type="protein sequence ID" value="CAF4917514.1"/>
    <property type="molecule type" value="Genomic_DNA"/>
</dbReference>
<dbReference type="Pfam" id="PF23869">
    <property type="entry name" value="Beta-prop_WDR75_1st"/>
    <property type="match status" value="1"/>
</dbReference>
<dbReference type="InterPro" id="IPR057644">
    <property type="entry name" value="Beta-prop_WDR75_2nd"/>
</dbReference>
<evidence type="ECO:0000256" key="6">
    <source>
        <dbReference type="ARBA" id="ARBA00023163"/>
    </source>
</evidence>
<comment type="subcellular location">
    <subcellularLocation>
        <location evidence="1">Nucleus</location>
        <location evidence="1">Nucleolus</location>
    </subcellularLocation>
</comment>
<evidence type="ECO:0000313" key="11">
    <source>
        <dbReference type="Proteomes" id="UP000663880"/>
    </source>
</evidence>
<evidence type="ECO:0000256" key="7">
    <source>
        <dbReference type="ARBA" id="ARBA00023242"/>
    </source>
</evidence>
<accession>A0A821W261</accession>
<dbReference type="SUPFAM" id="SSF50998">
    <property type="entry name" value="Quinoprotein alcohol dehydrogenase-like"/>
    <property type="match status" value="1"/>
</dbReference>
<keyword evidence="7" id="KW-0539">Nucleus</keyword>
<dbReference type="GO" id="GO:0006364">
    <property type="term" value="P:rRNA processing"/>
    <property type="evidence" value="ECO:0007669"/>
    <property type="project" value="UniProtKB-KW"/>
</dbReference>
<dbReference type="OrthoDB" id="4096at2759"/>
<dbReference type="InterPro" id="IPR011047">
    <property type="entry name" value="Quinoprotein_ADH-like_sf"/>
</dbReference>
<dbReference type="InterPro" id="IPR001680">
    <property type="entry name" value="WD40_rpt"/>
</dbReference>
<dbReference type="Proteomes" id="UP000663880">
    <property type="component" value="Unassembled WGS sequence"/>
</dbReference>
<dbReference type="InterPro" id="IPR053826">
    <property type="entry name" value="WDR75"/>
</dbReference>
<feature type="domain" description="WD repeat-containing protein 75 second beta-propeller" evidence="9">
    <location>
        <begin position="575"/>
        <end position="697"/>
    </location>
</feature>
<dbReference type="InterPro" id="IPR036322">
    <property type="entry name" value="WD40_repeat_dom_sf"/>
</dbReference>
<keyword evidence="4" id="KW-0853">WD repeat</keyword>
<keyword evidence="3" id="KW-0698">rRNA processing</keyword>
<dbReference type="AlphaFoldDB" id="A0A821W261"/>
<gene>
    <name evidence="10" type="ORF">PMACD_LOCUS12725</name>
</gene>
<dbReference type="GO" id="GO:2000234">
    <property type="term" value="P:positive regulation of rRNA processing"/>
    <property type="evidence" value="ECO:0007669"/>
    <property type="project" value="TreeGrafter"/>
</dbReference>
<protein>
    <recommendedName>
        <fullName evidence="9">WD repeat-containing protein 75 second beta-propeller domain-containing protein</fullName>
    </recommendedName>
</protein>
<evidence type="ECO:0000313" key="10">
    <source>
        <dbReference type="EMBL" id="CAF4917514.1"/>
    </source>
</evidence>
<dbReference type="PANTHER" id="PTHR44215:SF1">
    <property type="entry name" value="WD REPEAT-CONTAINING PROTEIN 75"/>
    <property type="match status" value="1"/>
</dbReference>
<sequence length="879" mass="98055">MVVKINSNQKNYVFKRKAGRSLIEHRPIFSPNEESLVVIVENVLRVYNVKTGDCTRSLETETPVNALVGIEFPKKQDYNLYGCSDLGLVITWTWENGAVLREVQLNLPVHANIIYSFNLIDENECFVISGNPSRKIFNLGSYSLRKGDLVTNYSGLVIPQNDIISVAIGSIREEKFAAIANGQCKVYFQNLVQPEMYIQKQSRFRVLSVAANQHGMVAYTDALGRVMVLRGNLFVPNKTAQETLHWHSLPLFAVSFTSIGNYLITGGMEKVLVKWSFSELAQKVDEKKFIPRLPGLVRFITTSNSYIAVSLSNNSIVIANQQMYVSNTILECGGLSSVTRSLGSKLVYMKPLDSLIIPGRTGFLQLYSTATDKVLYNIDITETNSIPAERYNITPIETEVTTAAVSANGQWLVTSEYRNDGTNYPEEKLKFWSACKNNACPFILNTCVNLSHGGCDVVSIALSNNGDFCVTSGNDQKFRIWKVSVINKKKQWSCLTACYYSSGVSHYQSIPVLNEYKHSNILGLVSQGERPYLTMDLFGKDEIRKVLNVHKATTVLDERIAEKTVSKGDLAMGGVAISQDGSLIAAWFGPKLTLWDSHLCNLRTTLSHVALRPKGVHVHFGNHDAAHYLVCTTEECLAVWSLLSLTVTYIVRNNPVCLAADPFSNRMVVVTRDNDVHVFTPHNSSPILSQNRVLEPSAGVITHCTFGKTTEDDAKIYFMRNYSEIYCLEPEKSTESQLEVISHRNVPKSKFGQLLAEQQVSEVTSTRAEEIQQLNVESLASSAVSQFLSAAPHMIPPVRMLSTSFLQLISGYTENEEVEPTEAPMEVDTSDDEEAPKVQLPKPEQLCKADYDSIKNKKLKKILDQNLLDSETTMEVFSL</sequence>
<organism evidence="10 11">
    <name type="scientific">Pieris macdunnoughi</name>
    <dbReference type="NCBI Taxonomy" id="345717"/>
    <lineage>
        <taxon>Eukaryota</taxon>
        <taxon>Metazoa</taxon>
        <taxon>Ecdysozoa</taxon>
        <taxon>Arthropoda</taxon>
        <taxon>Hexapoda</taxon>
        <taxon>Insecta</taxon>
        <taxon>Pterygota</taxon>
        <taxon>Neoptera</taxon>
        <taxon>Endopterygota</taxon>
        <taxon>Lepidoptera</taxon>
        <taxon>Glossata</taxon>
        <taxon>Ditrysia</taxon>
        <taxon>Papilionoidea</taxon>
        <taxon>Pieridae</taxon>
        <taxon>Pierinae</taxon>
        <taxon>Pieris</taxon>
    </lineage>
</organism>
<dbReference type="GO" id="GO:0003723">
    <property type="term" value="F:RNA binding"/>
    <property type="evidence" value="ECO:0007669"/>
    <property type="project" value="InterPro"/>
</dbReference>
<evidence type="ECO:0000256" key="4">
    <source>
        <dbReference type="ARBA" id="ARBA00022574"/>
    </source>
</evidence>
<dbReference type="Gene3D" id="2.130.10.10">
    <property type="entry name" value="YVTN repeat-like/Quinoprotein amine dehydrogenase"/>
    <property type="match status" value="2"/>
</dbReference>
<keyword evidence="5" id="KW-0677">Repeat</keyword>
<evidence type="ECO:0000256" key="3">
    <source>
        <dbReference type="ARBA" id="ARBA00022552"/>
    </source>
</evidence>
<keyword evidence="11" id="KW-1185">Reference proteome</keyword>
<dbReference type="PANTHER" id="PTHR44215">
    <property type="entry name" value="WD REPEAT-CONTAINING PROTEIN 75"/>
    <property type="match status" value="1"/>
</dbReference>
<dbReference type="InterPro" id="IPR015943">
    <property type="entry name" value="WD40/YVTN_repeat-like_dom_sf"/>
</dbReference>
<proteinExistence type="predicted"/>
<name>A0A821W261_9NEOP</name>
<evidence type="ECO:0000259" key="9">
    <source>
        <dbReference type="Pfam" id="PF23769"/>
    </source>
</evidence>
<dbReference type="GO" id="GO:0045943">
    <property type="term" value="P:positive regulation of transcription by RNA polymerase I"/>
    <property type="evidence" value="ECO:0007669"/>
    <property type="project" value="InterPro"/>
</dbReference>
<evidence type="ECO:0000256" key="5">
    <source>
        <dbReference type="ARBA" id="ARBA00022737"/>
    </source>
</evidence>
<evidence type="ECO:0000256" key="1">
    <source>
        <dbReference type="ARBA" id="ARBA00004604"/>
    </source>
</evidence>
<evidence type="ECO:0000256" key="2">
    <source>
        <dbReference type="ARBA" id="ARBA00022517"/>
    </source>
</evidence>
<evidence type="ECO:0000256" key="8">
    <source>
        <dbReference type="SAM" id="MobiDB-lite"/>
    </source>
</evidence>
<dbReference type="SMART" id="SM00320">
    <property type="entry name" value="WD40"/>
    <property type="match status" value="3"/>
</dbReference>
<keyword evidence="2" id="KW-0690">Ribosome biogenesis</keyword>
<reference evidence="10" key="1">
    <citation type="submission" date="2021-02" db="EMBL/GenBank/DDBJ databases">
        <authorList>
            <person name="Steward A R."/>
        </authorList>
    </citation>
    <scope>NUCLEOTIDE SEQUENCE</scope>
</reference>
<dbReference type="SUPFAM" id="SSF50978">
    <property type="entry name" value="WD40 repeat-like"/>
    <property type="match status" value="1"/>
</dbReference>
<keyword evidence="6" id="KW-0804">Transcription</keyword>
<dbReference type="GO" id="GO:0032040">
    <property type="term" value="C:small-subunit processome"/>
    <property type="evidence" value="ECO:0007669"/>
    <property type="project" value="InterPro"/>
</dbReference>
<dbReference type="Pfam" id="PF23769">
    <property type="entry name" value="Beta-prop_WDR75_2nd"/>
    <property type="match status" value="2"/>
</dbReference>
<feature type="region of interest" description="Disordered" evidence="8">
    <location>
        <begin position="815"/>
        <end position="843"/>
    </location>
</feature>